<dbReference type="Pfam" id="PF02805">
    <property type="entry name" value="Ada_Zn_binding"/>
    <property type="match status" value="1"/>
</dbReference>
<feature type="domain" description="Ada DNA repair metal-binding" evidence="3">
    <location>
        <begin position="33"/>
        <end position="83"/>
    </location>
</feature>
<dbReference type="GO" id="GO:0003677">
    <property type="term" value="F:DNA binding"/>
    <property type="evidence" value="ECO:0007669"/>
    <property type="project" value="InterPro"/>
</dbReference>
<dbReference type="GO" id="GO:0006355">
    <property type="term" value="P:regulation of DNA-templated transcription"/>
    <property type="evidence" value="ECO:0007669"/>
    <property type="project" value="InterPro"/>
</dbReference>
<dbReference type="AlphaFoldDB" id="A0A1H1UNE1"/>
<dbReference type="InterPro" id="IPR004026">
    <property type="entry name" value="Ada_DNA_repair_Zn-bd"/>
</dbReference>
<keyword evidence="5" id="KW-1185">Reference proteome</keyword>
<dbReference type="GO" id="GO:0008270">
    <property type="term" value="F:zinc ion binding"/>
    <property type="evidence" value="ECO:0007669"/>
    <property type="project" value="InterPro"/>
</dbReference>
<evidence type="ECO:0000256" key="1">
    <source>
        <dbReference type="ARBA" id="ARBA00023159"/>
    </source>
</evidence>
<accession>A0A1H1UNE1</accession>
<dbReference type="Gene3D" id="3.40.10.10">
    <property type="entry name" value="DNA Methylphosphotriester Repair Domain"/>
    <property type="match status" value="1"/>
</dbReference>
<keyword evidence="1" id="KW-0010">Activator</keyword>
<evidence type="ECO:0000313" key="4">
    <source>
        <dbReference type="EMBL" id="SDS74052.1"/>
    </source>
</evidence>
<evidence type="ECO:0000256" key="2">
    <source>
        <dbReference type="SAM" id="MobiDB-lite"/>
    </source>
</evidence>
<dbReference type="STRING" id="546871.SAMN04488543_2298"/>
<dbReference type="SUPFAM" id="SSF57884">
    <property type="entry name" value="Ada DNA repair protein, N-terminal domain (N-Ada 10)"/>
    <property type="match status" value="1"/>
</dbReference>
<proteinExistence type="predicted"/>
<sequence>MSGSGRVGDEGPYLLLGADRRPVRSRSPGTLGGHRRTRVYGRLDCPSALRALAAGGYVASWVFFADEQTARAAGFRPCAVCLPGPYRRWRAQLTDKPWGRSE</sequence>
<feature type="region of interest" description="Disordered" evidence="2">
    <location>
        <begin position="1"/>
        <end position="33"/>
    </location>
</feature>
<protein>
    <submittedName>
        <fullName evidence="4">Metal binding domain of Ada</fullName>
    </submittedName>
</protein>
<dbReference type="Proteomes" id="UP000199092">
    <property type="component" value="Chromosome I"/>
</dbReference>
<dbReference type="InterPro" id="IPR035451">
    <property type="entry name" value="Ada-like_dom_sf"/>
</dbReference>
<dbReference type="RefSeq" id="WP_091413019.1">
    <property type="nucleotide sequence ID" value="NZ_LT629749.1"/>
</dbReference>
<gene>
    <name evidence="4" type="ORF">SAMN04488543_2298</name>
</gene>
<organism evidence="4 5">
    <name type="scientific">Friedmanniella luteola</name>
    <dbReference type="NCBI Taxonomy" id="546871"/>
    <lineage>
        <taxon>Bacteria</taxon>
        <taxon>Bacillati</taxon>
        <taxon>Actinomycetota</taxon>
        <taxon>Actinomycetes</taxon>
        <taxon>Propionibacteriales</taxon>
        <taxon>Nocardioidaceae</taxon>
        <taxon>Friedmanniella</taxon>
    </lineage>
</organism>
<dbReference type="OrthoDB" id="894286at2"/>
<dbReference type="GO" id="GO:0006281">
    <property type="term" value="P:DNA repair"/>
    <property type="evidence" value="ECO:0007669"/>
    <property type="project" value="InterPro"/>
</dbReference>
<evidence type="ECO:0000313" key="5">
    <source>
        <dbReference type="Proteomes" id="UP000199092"/>
    </source>
</evidence>
<reference evidence="4 5" key="1">
    <citation type="submission" date="2016-10" db="EMBL/GenBank/DDBJ databases">
        <authorList>
            <person name="de Groot N.N."/>
        </authorList>
    </citation>
    <scope>NUCLEOTIDE SEQUENCE [LARGE SCALE GENOMIC DNA]</scope>
    <source>
        <strain evidence="4 5">DSM 21741</strain>
    </source>
</reference>
<evidence type="ECO:0000259" key="3">
    <source>
        <dbReference type="Pfam" id="PF02805"/>
    </source>
</evidence>
<dbReference type="GO" id="GO:0008168">
    <property type="term" value="F:methyltransferase activity"/>
    <property type="evidence" value="ECO:0007669"/>
    <property type="project" value="InterPro"/>
</dbReference>
<dbReference type="EMBL" id="LT629749">
    <property type="protein sequence ID" value="SDS74052.1"/>
    <property type="molecule type" value="Genomic_DNA"/>
</dbReference>
<name>A0A1H1UNE1_9ACTN</name>